<dbReference type="InterPro" id="IPR050706">
    <property type="entry name" value="Cyclic-di-GMP_PDE-like"/>
</dbReference>
<organism evidence="2 3">
    <name type="scientific">Jeotgalibacillus salarius</name>
    <dbReference type="NCBI Taxonomy" id="546023"/>
    <lineage>
        <taxon>Bacteria</taxon>
        <taxon>Bacillati</taxon>
        <taxon>Bacillota</taxon>
        <taxon>Bacilli</taxon>
        <taxon>Bacillales</taxon>
        <taxon>Caryophanaceae</taxon>
        <taxon>Jeotgalibacillus</taxon>
    </lineage>
</organism>
<dbReference type="SMART" id="SM00052">
    <property type="entry name" value="EAL"/>
    <property type="match status" value="1"/>
</dbReference>
<sequence length="306" mass="34841">MNLNMLVLERVFELNVAYFSPRNASVQVSKDTPDLSKVRNYNHTPASISTMKLSFNDEVKRAIRANEFQLYYQPQIDTKTGQLFGAEALIRWHHPERGVLYPDSFIPQAEYSGQIVDIGKWTFNQLFQQQADWQTRGNELINIAVNVSGNHFVQDTIVTDIEHLTHAYRVDPAFIALELTERMPTDLEVWVSQAKRLQNIGVKISIDDFGTGYNTMAHLIDVSVDFLKIDQSFIRQMPDQDRAVKVVQSLVRMAETLGAVPIAEGVETDEVLHLYQQAGGQVAQGFYYSKAVPAEEFLTKYLSHKK</sequence>
<reference evidence="2 3" key="1">
    <citation type="submission" date="2019-03" db="EMBL/GenBank/DDBJ databases">
        <authorList>
            <person name="Yang Y."/>
        </authorList>
    </citation>
    <scope>NUCLEOTIDE SEQUENCE [LARGE SCALE GENOMIC DNA]</scope>
    <source>
        <strain evidence="2 3">ASL-1</strain>
    </source>
</reference>
<evidence type="ECO:0000313" key="2">
    <source>
        <dbReference type="EMBL" id="TFE02137.1"/>
    </source>
</evidence>
<dbReference type="PANTHER" id="PTHR33121">
    <property type="entry name" value="CYCLIC DI-GMP PHOSPHODIESTERASE PDEF"/>
    <property type="match status" value="1"/>
</dbReference>
<dbReference type="PROSITE" id="PS50883">
    <property type="entry name" value="EAL"/>
    <property type="match status" value="1"/>
</dbReference>
<keyword evidence="3" id="KW-1185">Reference proteome</keyword>
<dbReference type="AlphaFoldDB" id="A0A4Y8LLL8"/>
<dbReference type="RefSeq" id="WP_134380842.1">
    <property type="nucleotide sequence ID" value="NZ_SORX01000003.1"/>
</dbReference>
<gene>
    <name evidence="2" type="ORF">E2626_06060</name>
</gene>
<accession>A0A4Y8LLL8</accession>
<dbReference type="Proteomes" id="UP000297776">
    <property type="component" value="Unassembled WGS sequence"/>
</dbReference>
<dbReference type="CDD" id="cd01948">
    <property type="entry name" value="EAL"/>
    <property type="match status" value="1"/>
</dbReference>
<comment type="caution">
    <text evidence="2">The sequence shown here is derived from an EMBL/GenBank/DDBJ whole genome shotgun (WGS) entry which is preliminary data.</text>
</comment>
<dbReference type="GO" id="GO:0071111">
    <property type="term" value="F:cyclic-guanylate-specific phosphodiesterase activity"/>
    <property type="evidence" value="ECO:0007669"/>
    <property type="project" value="InterPro"/>
</dbReference>
<evidence type="ECO:0000313" key="3">
    <source>
        <dbReference type="Proteomes" id="UP000297776"/>
    </source>
</evidence>
<name>A0A4Y8LLL8_9BACL</name>
<dbReference type="SUPFAM" id="SSF141868">
    <property type="entry name" value="EAL domain-like"/>
    <property type="match status" value="1"/>
</dbReference>
<proteinExistence type="predicted"/>
<feature type="domain" description="EAL" evidence="1">
    <location>
        <begin position="52"/>
        <end position="305"/>
    </location>
</feature>
<evidence type="ECO:0000259" key="1">
    <source>
        <dbReference type="PROSITE" id="PS50883"/>
    </source>
</evidence>
<dbReference type="PANTHER" id="PTHR33121:SF70">
    <property type="entry name" value="SIGNALING PROTEIN YKOW"/>
    <property type="match status" value="1"/>
</dbReference>
<protein>
    <submittedName>
        <fullName evidence="2">EAL domain-containing protein</fullName>
    </submittedName>
</protein>
<dbReference type="EMBL" id="SORX01000003">
    <property type="protein sequence ID" value="TFE02137.1"/>
    <property type="molecule type" value="Genomic_DNA"/>
</dbReference>
<dbReference type="Pfam" id="PF00563">
    <property type="entry name" value="EAL"/>
    <property type="match status" value="1"/>
</dbReference>
<dbReference type="OrthoDB" id="2624050at2"/>
<dbReference type="InterPro" id="IPR035919">
    <property type="entry name" value="EAL_sf"/>
</dbReference>
<dbReference type="Gene3D" id="3.20.20.450">
    <property type="entry name" value="EAL domain"/>
    <property type="match status" value="1"/>
</dbReference>
<dbReference type="InterPro" id="IPR001633">
    <property type="entry name" value="EAL_dom"/>
</dbReference>